<evidence type="ECO:0000256" key="3">
    <source>
        <dbReference type="ARBA" id="ARBA00022589"/>
    </source>
</evidence>
<dbReference type="Gene3D" id="3.90.25.10">
    <property type="entry name" value="UDP-galactose 4-epimerase, domain 1"/>
    <property type="match status" value="1"/>
</dbReference>
<reference evidence="6" key="2">
    <citation type="submission" date="2020-11" db="EMBL/GenBank/DDBJ databases">
        <title>Whole genome sequencing of Colletotrichum sp.</title>
        <authorList>
            <person name="Li H."/>
        </authorList>
    </citation>
    <scope>NUCLEOTIDE SEQUENCE</scope>
    <source>
        <strain evidence="6">CkLH20</strain>
    </source>
</reference>
<dbReference type="Gene3D" id="3.40.50.720">
    <property type="entry name" value="NAD(P)-binding Rossmann-like Domain"/>
    <property type="match status" value="1"/>
</dbReference>
<keyword evidence="4" id="KW-0560">Oxidoreductase</keyword>
<evidence type="ECO:0000259" key="5">
    <source>
        <dbReference type="Pfam" id="PF05368"/>
    </source>
</evidence>
<keyword evidence="3" id="KW-0017">Alkaloid metabolism</keyword>
<feature type="domain" description="NmrA-like" evidence="5">
    <location>
        <begin position="27"/>
        <end position="276"/>
    </location>
</feature>
<comment type="pathway">
    <text evidence="1">Alkaloid biosynthesis; ergot alkaloid biosynthesis.</text>
</comment>
<organism evidence="6 7">
    <name type="scientific">Colletotrichum karsti</name>
    <dbReference type="NCBI Taxonomy" id="1095194"/>
    <lineage>
        <taxon>Eukaryota</taxon>
        <taxon>Fungi</taxon>
        <taxon>Dikarya</taxon>
        <taxon>Ascomycota</taxon>
        <taxon>Pezizomycotina</taxon>
        <taxon>Sordariomycetes</taxon>
        <taxon>Hypocreomycetidae</taxon>
        <taxon>Glomerellales</taxon>
        <taxon>Glomerellaceae</taxon>
        <taxon>Colletotrichum</taxon>
        <taxon>Colletotrichum boninense species complex</taxon>
    </lineage>
</organism>
<dbReference type="SUPFAM" id="SSF51735">
    <property type="entry name" value="NAD(P)-binding Rossmann-fold domains"/>
    <property type="match status" value="1"/>
</dbReference>
<dbReference type="PANTHER" id="PTHR43162">
    <property type="match status" value="1"/>
</dbReference>
<proteinExistence type="inferred from homology"/>
<dbReference type="EMBL" id="JAATWM020000022">
    <property type="protein sequence ID" value="KAF9875450.1"/>
    <property type="molecule type" value="Genomic_DNA"/>
</dbReference>
<evidence type="ECO:0000256" key="2">
    <source>
        <dbReference type="ARBA" id="ARBA00005372"/>
    </source>
</evidence>
<keyword evidence="7" id="KW-1185">Reference proteome</keyword>
<evidence type="ECO:0000256" key="4">
    <source>
        <dbReference type="ARBA" id="ARBA00023002"/>
    </source>
</evidence>
<dbReference type="InterPro" id="IPR019901">
    <property type="entry name" value="Ergot_alkaloid_biosynthesis"/>
</dbReference>
<dbReference type="Pfam" id="PF05368">
    <property type="entry name" value="NmrA"/>
    <property type="match status" value="1"/>
</dbReference>
<evidence type="ECO:0000256" key="1">
    <source>
        <dbReference type="ARBA" id="ARBA00005107"/>
    </source>
</evidence>
<protein>
    <submittedName>
        <fullName evidence="6">Family ergot alkaloid biosynthesis protein</fullName>
    </submittedName>
</protein>
<dbReference type="GO" id="GO:0016491">
    <property type="term" value="F:oxidoreductase activity"/>
    <property type="evidence" value="ECO:0007669"/>
    <property type="project" value="UniProtKB-KW"/>
</dbReference>
<sequence length="319" mass="35045">MLKHSASSFTEIPPVQSKFNMSSNAHTKTVLLLGGTGKVGRQITKLLASTGIPTYQSSRSGASTTEPDADNVRPIAFDWSDEKTWTAALSVGAASVFLVAPPILDMLPPMQSFIDQARLKGNTKRFVLLSSSSLEPDINGYAMSRPHAYLKELGHRGVVEWAALRPTWFQQNFAEQANHTDAIKNESTIYSATADAKVPWVATADIAACAFQLLTQEDAPNDEYLILGPELLSYGEIAEILTEILGRKIVHKNLSRKELEDRFVSQGMPQDYAEMMGGLDTNIKNGSENRTNSVVLALTGKQPRKFRDVAKEYKSVWAP</sequence>
<dbReference type="NCBIfam" id="TIGR03649">
    <property type="entry name" value="ergot_EASG"/>
    <property type="match status" value="1"/>
</dbReference>
<name>A0A9P6I421_9PEZI</name>
<evidence type="ECO:0000313" key="6">
    <source>
        <dbReference type="EMBL" id="KAF9875450.1"/>
    </source>
</evidence>
<dbReference type="GO" id="GO:0009820">
    <property type="term" value="P:alkaloid metabolic process"/>
    <property type="evidence" value="ECO:0007669"/>
    <property type="project" value="UniProtKB-KW"/>
</dbReference>
<evidence type="ECO:0000313" key="7">
    <source>
        <dbReference type="Proteomes" id="UP000781932"/>
    </source>
</evidence>
<accession>A0A9P6I421</accession>
<dbReference type="OrthoDB" id="9997102at2759"/>
<comment type="caution">
    <text evidence="6">The sequence shown here is derived from an EMBL/GenBank/DDBJ whole genome shotgun (WGS) entry which is preliminary data.</text>
</comment>
<dbReference type="RefSeq" id="XP_038744911.1">
    <property type="nucleotide sequence ID" value="XM_038889987.1"/>
</dbReference>
<gene>
    <name evidence="6" type="ORF">CkaCkLH20_07270</name>
</gene>
<dbReference type="AlphaFoldDB" id="A0A9P6I421"/>
<dbReference type="InterPro" id="IPR008030">
    <property type="entry name" value="NmrA-like"/>
</dbReference>
<dbReference type="InterPro" id="IPR036291">
    <property type="entry name" value="NAD(P)-bd_dom_sf"/>
</dbReference>
<comment type="similarity">
    <text evidence="2">Belongs to the fgaFS/easG family.</text>
</comment>
<dbReference type="Proteomes" id="UP000781932">
    <property type="component" value="Unassembled WGS sequence"/>
</dbReference>
<dbReference type="CDD" id="cd05269">
    <property type="entry name" value="TMR_SDR_a"/>
    <property type="match status" value="1"/>
</dbReference>
<dbReference type="PANTHER" id="PTHR43162:SF1">
    <property type="entry name" value="PRESTALK A DIFFERENTIATION PROTEIN A"/>
    <property type="match status" value="1"/>
</dbReference>
<dbReference type="InterPro" id="IPR051604">
    <property type="entry name" value="Ergot_Alk_Oxidoreductase"/>
</dbReference>
<dbReference type="GeneID" id="62163061"/>
<reference evidence="6" key="1">
    <citation type="submission" date="2020-03" db="EMBL/GenBank/DDBJ databases">
        <authorList>
            <person name="He L."/>
        </authorList>
    </citation>
    <scope>NUCLEOTIDE SEQUENCE</scope>
    <source>
        <strain evidence="6">CkLH20</strain>
    </source>
</reference>